<dbReference type="Proteomes" id="UP000061512">
    <property type="component" value="Unassembled WGS sequence"/>
</dbReference>
<feature type="transmembrane region" description="Helical" evidence="1">
    <location>
        <begin position="68"/>
        <end position="90"/>
    </location>
</feature>
<name>A0A132F7Y1_9BURK</name>
<feature type="transmembrane region" description="Helical" evidence="1">
    <location>
        <begin position="102"/>
        <end position="119"/>
    </location>
</feature>
<dbReference type="Pfam" id="PF01569">
    <property type="entry name" value="PAP2"/>
    <property type="match status" value="1"/>
</dbReference>
<protein>
    <submittedName>
        <fullName evidence="3">Phosphoesterase</fullName>
    </submittedName>
</protein>
<keyword evidence="1" id="KW-0472">Membrane</keyword>
<proteinExistence type="predicted"/>
<feature type="transmembrane region" description="Helical" evidence="1">
    <location>
        <begin position="12"/>
        <end position="30"/>
    </location>
</feature>
<comment type="caution">
    <text evidence="3">The sequence shown here is derived from an EMBL/GenBank/DDBJ whole genome shotgun (WGS) entry which is preliminary data.</text>
</comment>
<dbReference type="SUPFAM" id="SSF48317">
    <property type="entry name" value="Acid phosphatase/Vanadium-dependent haloperoxidase"/>
    <property type="match status" value="1"/>
</dbReference>
<organism evidence="3 4">
    <name type="scientific">Burkholderia pseudomultivorans</name>
    <dbReference type="NCBI Taxonomy" id="1207504"/>
    <lineage>
        <taxon>Bacteria</taxon>
        <taxon>Pseudomonadati</taxon>
        <taxon>Pseudomonadota</taxon>
        <taxon>Betaproteobacteria</taxon>
        <taxon>Burkholderiales</taxon>
        <taxon>Burkholderiaceae</taxon>
        <taxon>Burkholderia</taxon>
        <taxon>Burkholderia cepacia complex</taxon>
    </lineage>
</organism>
<dbReference type="AlphaFoldDB" id="A0A132F7Y1"/>
<feature type="transmembrane region" description="Helical" evidence="1">
    <location>
        <begin position="36"/>
        <end position="56"/>
    </location>
</feature>
<feature type="transmembrane region" description="Helical" evidence="1">
    <location>
        <begin position="126"/>
        <end position="142"/>
    </location>
</feature>
<evidence type="ECO:0000259" key="2">
    <source>
        <dbReference type="Pfam" id="PF01569"/>
    </source>
</evidence>
<feature type="transmembrane region" description="Helical" evidence="1">
    <location>
        <begin position="154"/>
        <end position="173"/>
    </location>
</feature>
<dbReference type="Gene3D" id="1.20.144.10">
    <property type="entry name" value="Phosphatidic acid phosphatase type 2/haloperoxidase"/>
    <property type="match status" value="1"/>
</dbReference>
<sequence length="193" mass="21012">MWLAIGNLGDAALTLPLAAVCFAWLTRSLYGWRIALWWLMLSAAAMLLVGLTKVLYAGCGVEIRSLDFRVISGHTMLAATVWPMACLLLLHDGWHVHTGPALFPGFALAATIGVARVHVDAHTASEVIAGWMLGVLVTMLLLKRWKDAPILPPWLRPLAACSVLVASGIAYGHHAPIQAAIDRYSWFLCAHHF</sequence>
<evidence type="ECO:0000313" key="3">
    <source>
        <dbReference type="EMBL" id="KWF72290.1"/>
    </source>
</evidence>
<dbReference type="RefSeq" id="WP_060295756.1">
    <property type="nucleotide sequence ID" value="NZ_LPJX01000001.1"/>
</dbReference>
<dbReference type="EMBL" id="LPJX01000001">
    <property type="protein sequence ID" value="KWF72290.1"/>
    <property type="molecule type" value="Genomic_DNA"/>
</dbReference>
<dbReference type="InterPro" id="IPR036938">
    <property type="entry name" value="PAP2/HPO_sf"/>
</dbReference>
<accession>A0A132F7Y1</accession>
<keyword evidence="1" id="KW-0812">Transmembrane</keyword>
<evidence type="ECO:0000313" key="4">
    <source>
        <dbReference type="Proteomes" id="UP000061512"/>
    </source>
</evidence>
<dbReference type="InterPro" id="IPR000326">
    <property type="entry name" value="PAP2/HPO"/>
</dbReference>
<keyword evidence="1" id="KW-1133">Transmembrane helix</keyword>
<gene>
    <name evidence="3" type="ORF">WT57_06720</name>
</gene>
<reference evidence="3 4" key="1">
    <citation type="submission" date="2015-11" db="EMBL/GenBank/DDBJ databases">
        <title>Expanding the genomic diversity of Burkholderia species for the development of highly accurate diagnostics.</title>
        <authorList>
            <person name="Sahl J."/>
            <person name="Keim P."/>
            <person name="Wagner D."/>
        </authorList>
    </citation>
    <scope>NUCLEOTIDE SEQUENCE [LARGE SCALE GENOMIC DNA]</scope>
    <source>
        <strain evidence="3 4">MSMB574WGS</strain>
    </source>
</reference>
<feature type="domain" description="Phosphatidic acid phosphatase type 2/haloperoxidase" evidence="2">
    <location>
        <begin position="71"/>
        <end position="144"/>
    </location>
</feature>
<evidence type="ECO:0000256" key="1">
    <source>
        <dbReference type="SAM" id="Phobius"/>
    </source>
</evidence>